<protein>
    <recommendedName>
        <fullName evidence="3">Tyr recombinase domain-containing protein</fullName>
    </recommendedName>
</protein>
<dbReference type="EMBL" id="VUND01000001">
    <property type="protein sequence ID" value="MST60004.1"/>
    <property type="molecule type" value="Genomic_DNA"/>
</dbReference>
<evidence type="ECO:0000259" key="3">
    <source>
        <dbReference type="PROSITE" id="PS51898"/>
    </source>
</evidence>
<name>A0A6N7X9B2_9ACTN</name>
<evidence type="ECO:0000256" key="1">
    <source>
        <dbReference type="ARBA" id="ARBA00023125"/>
    </source>
</evidence>
<dbReference type="GO" id="GO:0015074">
    <property type="term" value="P:DNA integration"/>
    <property type="evidence" value="ECO:0007669"/>
    <property type="project" value="InterPro"/>
</dbReference>
<evidence type="ECO:0000313" key="4">
    <source>
        <dbReference type="EMBL" id="MST60004.1"/>
    </source>
</evidence>
<dbReference type="SUPFAM" id="SSF56349">
    <property type="entry name" value="DNA breaking-rejoining enzymes"/>
    <property type="match status" value="1"/>
</dbReference>
<evidence type="ECO:0000256" key="2">
    <source>
        <dbReference type="ARBA" id="ARBA00023172"/>
    </source>
</evidence>
<keyword evidence="2" id="KW-0233">DNA recombination</keyword>
<dbReference type="Gene3D" id="1.10.150.130">
    <property type="match status" value="1"/>
</dbReference>
<proteinExistence type="predicted"/>
<keyword evidence="1" id="KW-0238">DNA-binding</keyword>
<evidence type="ECO:0000313" key="5">
    <source>
        <dbReference type="Proteomes" id="UP000434342"/>
    </source>
</evidence>
<dbReference type="PROSITE" id="PS51898">
    <property type="entry name" value="TYR_RECOMBINASE"/>
    <property type="match status" value="1"/>
</dbReference>
<organism evidence="4 5">
    <name type="scientific">Parafannyhessea umbonata</name>
    <dbReference type="NCBI Taxonomy" id="604330"/>
    <lineage>
        <taxon>Bacteria</taxon>
        <taxon>Bacillati</taxon>
        <taxon>Actinomycetota</taxon>
        <taxon>Coriobacteriia</taxon>
        <taxon>Coriobacteriales</taxon>
        <taxon>Atopobiaceae</taxon>
        <taxon>Parafannyhessea</taxon>
    </lineage>
</organism>
<dbReference type="InterPro" id="IPR011010">
    <property type="entry name" value="DNA_brk_join_enz"/>
</dbReference>
<dbReference type="InterPro" id="IPR013762">
    <property type="entry name" value="Integrase-like_cat_sf"/>
</dbReference>
<dbReference type="InterPro" id="IPR002104">
    <property type="entry name" value="Integrase_catalytic"/>
</dbReference>
<reference evidence="4 5" key="1">
    <citation type="submission" date="2019-08" db="EMBL/GenBank/DDBJ databases">
        <title>In-depth cultivation of the pig gut microbiome towards novel bacterial diversity and tailored functional studies.</title>
        <authorList>
            <person name="Wylensek D."/>
            <person name="Hitch T.C.A."/>
            <person name="Clavel T."/>
        </authorList>
    </citation>
    <scope>NUCLEOTIDE SEQUENCE [LARGE SCALE GENOMIC DNA]</scope>
    <source>
        <strain evidence="4 5">WB01_CNA04</strain>
    </source>
</reference>
<dbReference type="InterPro" id="IPR010998">
    <property type="entry name" value="Integrase_recombinase_N"/>
</dbReference>
<dbReference type="GO" id="GO:0003677">
    <property type="term" value="F:DNA binding"/>
    <property type="evidence" value="ECO:0007669"/>
    <property type="project" value="UniProtKB-KW"/>
</dbReference>
<dbReference type="Proteomes" id="UP000434342">
    <property type="component" value="Unassembled WGS sequence"/>
</dbReference>
<accession>A0A6N7X9B2</accession>
<dbReference type="Gene3D" id="1.10.443.10">
    <property type="entry name" value="Intergrase catalytic core"/>
    <property type="match status" value="1"/>
</dbReference>
<comment type="caution">
    <text evidence="4">The sequence shown here is derived from an EMBL/GenBank/DDBJ whole genome shotgun (WGS) entry which is preliminary data.</text>
</comment>
<sequence length="387" mass="43330">MARRRTRSTWGSNEDAGNGKRRLRYWADMGDGRGYRRVSETVDVTRREADAILAQRRTEHAADRPMPSVGAVWRSLVWPMLERRAADGEISRGTLEHYAAAWDRQVGPRWGDVPVASVRRADVQEWYDGMTRSQAAMARILVRYVFDECELREICDGSVGRYPYRMPSAGDTRDKGIWSLDELGAIWRASEGTYLEPWLIVAAFGGPRVGESMGVRREEVWSWDGGPSPVAVVPIVRQAGRTGDVSERLKTQWSSHAAVVPGPLGERLCGLCAAGGEGWIIPGRTGDAPMNRELLRKRFDSLVARAGVPRHPVRNLRNSWETFTHWTLGVDPEKIERMMGHVGTSVTERHYDRPEAELLAAEVSRAYAEHPYADGWVGAAAAIRPDE</sequence>
<feature type="domain" description="Tyr recombinase" evidence="3">
    <location>
        <begin position="173"/>
        <end position="364"/>
    </location>
</feature>
<dbReference type="AlphaFoldDB" id="A0A6N7X9B2"/>
<gene>
    <name evidence="4" type="ORF">FYJ69_03600</name>
</gene>
<dbReference type="GO" id="GO:0006310">
    <property type="term" value="P:DNA recombination"/>
    <property type="evidence" value="ECO:0007669"/>
    <property type="project" value="UniProtKB-KW"/>
</dbReference>